<reference evidence="1 2" key="1">
    <citation type="journal article" date="2017" name="Int. J. Parasitol.">
        <title>The genome of the protozoan parasite Cystoisospora suis and a reverse vaccinology approach to identify vaccine candidates.</title>
        <authorList>
            <person name="Palmieri N."/>
            <person name="Shrestha A."/>
            <person name="Ruttkowski B."/>
            <person name="Beck T."/>
            <person name="Vogl C."/>
            <person name="Tomley F."/>
            <person name="Blake D.P."/>
            <person name="Joachim A."/>
        </authorList>
    </citation>
    <scope>NUCLEOTIDE SEQUENCE [LARGE SCALE GENOMIC DNA]</scope>
    <source>
        <strain evidence="1 2">Wien I</strain>
    </source>
</reference>
<dbReference type="GeneID" id="94430538"/>
<comment type="caution">
    <text evidence="1">The sequence shown here is derived from an EMBL/GenBank/DDBJ whole genome shotgun (WGS) entry which is preliminary data.</text>
</comment>
<keyword evidence="2" id="KW-1185">Reference proteome</keyword>
<accession>A0A2C6KRW2</accession>
<protein>
    <submittedName>
        <fullName evidence="1">Uncharacterized protein</fullName>
    </submittedName>
</protein>
<dbReference type="RefSeq" id="XP_067920698.1">
    <property type="nucleotide sequence ID" value="XM_068067327.1"/>
</dbReference>
<feature type="non-terminal residue" evidence="1">
    <location>
        <position position="1"/>
    </location>
</feature>
<proteinExistence type="predicted"/>
<evidence type="ECO:0000313" key="1">
    <source>
        <dbReference type="EMBL" id="PHJ18996.1"/>
    </source>
</evidence>
<evidence type="ECO:0000313" key="2">
    <source>
        <dbReference type="Proteomes" id="UP000221165"/>
    </source>
</evidence>
<sequence length="45" mass="5221">FRVSLPSLFYAHSKDIGWRLAWAYALPQWCLMSVAASEWATSHHE</sequence>
<dbReference type="VEuPathDB" id="ToxoDB:CSUI_007177"/>
<dbReference type="AlphaFoldDB" id="A0A2C6KRW2"/>
<dbReference type="Proteomes" id="UP000221165">
    <property type="component" value="Unassembled WGS sequence"/>
</dbReference>
<gene>
    <name evidence="1" type="ORF">CSUI_007177</name>
</gene>
<organism evidence="1 2">
    <name type="scientific">Cystoisospora suis</name>
    <dbReference type="NCBI Taxonomy" id="483139"/>
    <lineage>
        <taxon>Eukaryota</taxon>
        <taxon>Sar</taxon>
        <taxon>Alveolata</taxon>
        <taxon>Apicomplexa</taxon>
        <taxon>Conoidasida</taxon>
        <taxon>Coccidia</taxon>
        <taxon>Eucoccidiorida</taxon>
        <taxon>Eimeriorina</taxon>
        <taxon>Sarcocystidae</taxon>
        <taxon>Cystoisospora</taxon>
    </lineage>
</organism>
<name>A0A2C6KRW2_9APIC</name>
<dbReference type="EMBL" id="MIGC01003720">
    <property type="protein sequence ID" value="PHJ18996.1"/>
    <property type="molecule type" value="Genomic_DNA"/>
</dbReference>